<proteinExistence type="predicted"/>
<dbReference type="Proteomes" id="UP001145072">
    <property type="component" value="Unassembled WGS sequence"/>
</dbReference>
<evidence type="ECO:0000313" key="3">
    <source>
        <dbReference type="Proteomes" id="UP001145072"/>
    </source>
</evidence>
<keyword evidence="3" id="KW-1185">Reference proteome</keyword>
<sequence>MDILLIFLLLFSATPLLFWSENLKKTAIFQIPFIIGAWFAFIQIASSGTLPSELYVWFLFIGNLIYGHIAIFGLCVKLKKMYRFRTTYAN</sequence>
<keyword evidence="1" id="KW-0812">Transmembrane</keyword>
<organism evidence="2 3">
    <name type="scientific">Aquibacillus koreensis</name>
    <dbReference type="NCBI Taxonomy" id="279446"/>
    <lineage>
        <taxon>Bacteria</taxon>
        <taxon>Bacillati</taxon>
        <taxon>Bacillota</taxon>
        <taxon>Bacilli</taxon>
        <taxon>Bacillales</taxon>
        <taxon>Bacillaceae</taxon>
        <taxon>Aquibacillus</taxon>
    </lineage>
</organism>
<evidence type="ECO:0000256" key="1">
    <source>
        <dbReference type="SAM" id="Phobius"/>
    </source>
</evidence>
<feature type="transmembrane region" description="Helical" evidence="1">
    <location>
        <begin position="54"/>
        <end position="76"/>
    </location>
</feature>
<keyword evidence="1" id="KW-1133">Transmembrane helix</keyword>
<dbReference type="AlphaFoldDB" id="A0A9X4AK00"/>
<comment type="caution">
    <text evidence="2">The sequence shown here is derived from an EMBL/GenBank/DDBJ whole genome shotgun (WGS) entry which is preliminary data.</text>
</comment>
<name>A0A9X4AK00_9BACI</name>
<keyword evidence="1" id="KW-0472">Membrane</keyword>
<dbReference type="InterPro" id="IPR020185">
    <property type="entry name" value="Spore_morphogenesis_YwcE"/>
</dbReference>
<protein>
    <submittedName>
        <fullName evidence="2">Spore morphogenesis/germination protein YwcE</fullName>
    </submittedName>
</protein>
<dbReference type="EMBL" id="JAMQJZ010000019">
    <property type="protein sequence ID" value="MDC3422349.1"/>
    <property type="molecule type" value="Genomic_DNA"/>
</dbReference>
<dbReference type="Pfam" id="PF17368">
    <property type="entry name" value="YwcE"/>
    <property type="match status" value="1"/>
</dbReference>
<evidence type="ECO:0000313" key="2">
    <source>
        <dbReference type="EMBL" id="MDC3422349.1"/>
    </source>
</evidence>
<accession>A0A9X4AK00</accession>
<gene>
    <name evidence="2" type="ORF">NC661_18515</name>
</gene>
<reference evidence="2" key="1">
    <citation type="submission" date="2022-06" db="EMBL/GenBank/DDBJ databases">
        <title>Aquibacillus sp. a new bacterium isolated from soil saline samples.</title>
        <authorList>
            <person name="Galisteo C."/>
            <person name="De La Haba R."/>
            <person name="Sanchez-Porro C."/>
            <person name="Ventosa A."/>
        </authorList>
    </citation>
    <scope>NUCLEOTIDE SEQUENCE</scope>
    <source>
        <strain evidence="2">JCM 12387</strain>
    </source>
</reference>
<dbReference type="RefSeq" id="WP_259870494.1">
    <property type="nucleotide sequence ID" value="NZ_JAMQJZ010000019.1"/>
</dbReference>